<dbReference type="Gene3D" id="3.30.10.20">
    <property type="match status" value="1"/>
</dbReference>
<dbReference type="RefSeq" id="WP_378591539.1">
    <property type="nucleotide sequence ID" value="NZ_JBHSKD010000019.1"/>
</dbReference>
<dbReference type="InterPro" id="IPR013324">
    <property type="entry name" value="RNA_pol_sigma_r3/r4-like"/>
</dbReference>
<dbReference type="Gene3D" id="1.10.10.10">
    <property type="entry name" value="Winged helix-like DNA-binding domain superfamily/Winged helix DNA-binding domain"/>
    <property type="match status" value="1"/>
</dbReference>
<dbReference type="InterPro" id="IPR036388">
    <property type="entry name" value="WH-like_DNA-bd_sf"/>
</dbReference>
<accession>A0ABW0BLS7</accession>
<feature type="domain" description="PASTA" evidence="1">
    <location>
        <begin position="208"/>
        <end position="260"/>
    </location>
</feature>
<organism evidence="2 3">
    <name type="scientific">Nocardioides taihuensis</name>
    <dbReference type="NCBI Taxonomy" id="1835606"/>
    <lineage>
        <taxon>Bacteria</taxon>
        <taxon>Bacillati</taxon>
        <taxon>Actinomycetota</taxon>
        <taxon>Actinomycetes</taxon>
        <taxon>Propionibacteriales</taxon>
        <taxon>Nocardioidaceae</taxon>
        <taxon>Nocardioides</taxon>
    </lineage>
</organism>
<dbReference type="Pfam" id="PF03793">
    <property type="entry name" value="PASTA"/>
    <property type="match status" value="1"/>
</dbReference>
<evidence type="ECO:0000313" key="2">
    <source>
        <dbReference type="EMBL" id="MFC5178035.1"/>
    </source>
</evidence>
<dbReference type="CDD" id="cd06577">
    <property type="entry name" value="PASTA_pknB"/>
    <property type="match status" value="1"/>
</dbReference>
<reference evidence="3" key="1">
    <citation type="journal article" date="2019" name="Int. J. Syst. Evol. Microbiol.">
        <title>The Global Catalogue of Microorganisms (GCM) 10K type strain sequencing project: providing services to taxonomists for standard genome sequencing and annotation.</title>
        <authorList>
            <consortium name="The Broad Institute Genomics Platform"/>
            <consortium name="The Broad Institute Genome Sequencing Center for Infectious Disease"/>
            <person name="Wu L."/>
            <person name="Ma J."/>
        </authorList>
    </citation>
    <scope>NUCLEOTIDE SEQUENCE [LARGE SCALE GENOMIC DNA]</scope>
    <source>
        <strain evidence="3">DFY41</strain>
    </source>
</reference>
<dbReference type="SUPFAM" id="SSF88659">
    <property type="entry name" value="Sigma3 and sigma4 domains of RNA polymerase sigma factors"/>
    <property type="match status" value="1"/>
</dbReference>
<protein>
    <submittedName>
        <fullName evidence="2">PASTA domain-containing protein</fullName>
    </submittedName>
</protein>
<gene>
    <name evidence="2" type="ORF">ACFPGP_15240</name>
</gene>
<dbReference type="EMBL" id="JBHSKD010000019">
    <property type="protein sequence ID" value="MFC5178035.1"/>
    <property type="molecule type" value="Genomic_DNA"/>
</dbReference>
<proteinExistence type="predicted"/>
<evidence type="ECO:0000259" key="1">
    <source>
        <dbReference type="Pfam" id="PF03793"/>
    </source>
</evidence>
<dbReference type="Proteomes" id="UP001596087">
    <property type="component" value="Unassembled WGS sequence"/>
</dbReference>
<name>A0ABW0BLS7_9ACTN</name>
<sequence length="413" mass="43199">MDFAAYVEARRTSLVRAAALLGHPPTRAVAAVDTVLVARGRAIGRSDHPDPEVHAALARELGPPPAHPEPAPAGDGAEVRDALLHLDPTSRAVGVLVLHADLTAREVAAALGLKPAEVAEPLARAVAALGVTEEIDAREQVALSADTIAVPPLTAPLEPAATDRRPWLAAVAVLVVVGLATALLARGADDAETPDPAPGGARIPSLFAYDITSARQLLESQGLVVSEERVQVCEPADHVVGTKPPTGARLPVGSTVTVLTAFPENSCLPRYFDREDAWAFIDFATGRGPAPPFTGRIDVIVDDRAPLALTNGEAAVRSTWGDPSVLSDVANVTEQVAETTESTYVTPVLSVEPQVPPRTTCGVDRPSAVGRREALRITIGLPAAPVLCPLVLDLYRTEGAIDTVVLYTQKSPR</sequence>
<evidence type="ECO:0000313" key="3">
    <source>
        <dbReference type="Proteomes" id="UP001596087"/>
    </source>
</evidence>
<dbReference type="InterPro" id="IPR005543">
    <property type="entry name" value="PASTA_dom"/>
</dbReference>
<keyword evidence="3" id="KW-1185">Reference proteome</keyword>
<comment type="caution">
    <text evidence="2">The sequence shown here is derived from an EMBL/GenBank/DDBJ whole genome shotgun (WGS) entry which is preliminary data.</text>
</comment>